<dbReference type="Proteomes" id="UP001595960">
    <property type="component" value="Unassembled WGS sequence"/>
</dbReference>
<comment type="caution">
    <text evidence="1">The sequence shown here is derived from an EMBL/GenBank/DDBJ whole genome shotgun (WGS) entry which is preliminary data.</text>
</comment>
<evidence type="ECO:0000313" key="2">
    <source>
        <dbReference type="Proteomes" id="UP001595960"/>
    </source>
</evidence>
<proteinExistence type="predicted"/>
<gene>
    <name evidence="1" type="ORF">ACFPER_09060</name>
</gene>
<accession>A0ABV9R9C4</accession>
<keyword evidence="2" id="KW-1185">Reference proteome</keyword>
<dbReference type="EMBL" id="JBHSJC010000001">
    <property type="protein sequence ID" value="MFC4828935.1"/>
    <property type="molecule type" value="Genomic_DNA"/>
</dbReference>
<protein>
    <submittedName>
        <fullName evidence="1">Uncharacterized protein</fullName>
    </submittedName>
</protein>
<evidence type="ECO:0000313" key="1">
    <source>
        <dbReference type="EMBL" id="MFC4828935.1"/>
    </source>
</evidence>
<reference evidence="2" key="1">
    <citation type="journal article" date="2019" name="Int. J. Syst. Evol. Microbiol.">
        <title>The Global Catalogue of Microorganisms (GCM) 10K type strain sequencing project: providing services to taxonomists for standard genome sequencing and annotation.</title>
        <authorList>
            <consortium name="The Broad Institute Genomics Platform"/>
            <consortium name="The Broad Institute Genome Sequencing Center for Infectious Disease"/>
            <person name="Wu L."/>
            <person name="Ma J."/>
        </authorList>
    </citation>
    <scope>NUCLEOTIDE SEQUENCE [LARGE SCALE GENOMIC DNA]</scope>
    <source>
        <strain evidence="2">CGMCC 1.12192</strain>
    </source>
</reference>
<dbReference type="RefSeq" id="WP_204392245.1">
    <property type="nucleotide sequence ID" value="NZ_JAFBBW010000001.1"/>
</dbReference>
<name>A0ABV9R9C4_9MICO</name>
<sequence length="47" mass="5028">MNLLEIAECRHCGHDDTEHLGACRTDVFAGGAWAKCDCDGFVTTDAA</sequence>
<organism evidence="1 2">
    <name type="scientific">Agromyces aurantiacus</name>
    <dbReference type="NCBI Taxonomy" id="165814"/>
    <lineage>
        <taxon>Bacteria</taxon>
        <taxon>Bacillati</taxon>
        <taxon>Actinomycetota</taxon>
        <taxon>Actinomycetes</taxon>
        <taxon>Micrococcales</taxon>
        <taxon>Microbacteriaceae</taxon>
        <taxon>Agromyces</taxon>
    </lineage>
</organism>